<keyword evidence="1" id="KW-0472">Membrane</keyword>
<name>A0AAW9R6C0_9GAMM</name>
<evidence type="ECO:0000313" key="3">
    <source>
        <dbReference type="Proteomes" id="UP001359886"/>
    </source>
</evidence>
<gene>
    <name evidence="2" type="ORF">V3330_07705</name>
</gene>
<accession>A0AAW9R6C0</accession>
<dbReference type="Pfam" id="PF11137">
    <property type="entry name" value="DUF2909"/>
    <property type="match status" value="1"/>
</dbReference>
<keyword evidence="3" id="KW-1185">Reference proteome</keyword>
<evidence type="ECO:0000313" key="2">
    <source>
        <dbReference type="EMBL" id="MEJ8567507.1"/>
    </source>
</evidence>
<dbReference type="NCBIfam" id="NF033233">
    <property type="entry name" value="twin_helix"/>
    <property type="match status" value="1"/>
</dbReference>
<feature type="transmembrane region" description="Helical" evidence="1">
    <location>
        <begin position="6"/>
        <end position="27"/>
    </location>
</feature>
<protein>
    <submittedName>
        <fullName evidence="2">Twin transmembrane helix small protein</fullName>
    </submittedName>
</protein>
<sequence>MLLKIFIVLFLLTILYSLASSFFFLVRDKGEGDRTVRRLTWRIGLSLVLFVLLWAFHHLGWIQPNGGPVQVPPVSQPAD</sequence>
<proteinExistence type="predicted"/>
<dbReference type="AlphaFoldDB" id="A0AAW9R6C0"/>
<comment type="caution">
    <text evidence="2">The sequence shown here is derived from an EMBL/GenBank/DDBJ whole genome shotgun (WGS) entry which is preliminary data.</text>
</comment>
<organism evidence="2 3">
    <name type="scientific">Elongatibacter sediminis</name>
    <dbReference type="NCBI Taxonomy" id="3119006"/>
    <lineage>
        <taxon>Bacteria</taxon>
        <taxon>Pseudomonadati</taxon>
        <taxon>Pseudomonadota</taxon>
        <taxon>Gammaproteobacteria</taxon>
        <taxon>Chromatiales</taxon>
        <taxon>Wenzhouxiangellaceae</taxon>
        <taxon>Elongatibacter</taxon>
    </lineage>
</organism>
<dbReference type="RefSeq" id="WP_354694827.1">
    <property type="nucleotide sequence ID" value="NZ_JAZHOG010000004.1"/>
</dbReference>
<keyword evidence="1 2" id="KW-0812">Transmembrane</keyword>
<feature type="transmembrane region" description="Helical" evidence="1">
    <location>
        <begin position="39"/>
        <end position="57"/>
    </location>
</feature>
<dbReference type="EMBL" id="JAZHOG010000004">
    <property type="protein sequence ID" value="MEJ8567507.1"/>
    <property type="molecule type" value="Genomic_DNA"/>
</dbReference>
<dbReference type="InterPro" id="IPR021313">
    <property type="entry name" value="DUF2909"/>
</dbReference>
<dbReference type="Proteomes" id="UP001359886">
    <property type="component" value="Unassembled WGS sequence"/>
</dbReference>
<reference evidence="2 3" key="1">
    <citation type="submission" date="2024-02" db="EMBL/GenBank/DDBJ databases">
        <title>A novel Wenzhouxiangellaceae bacterium, isolated from coastal sediments.</title>
        <authorList>
            <person name="Du Z.-J."/>
            <person name="Ye Y.-Q."/>
            <person name="Zhang X.-Y."/>
        </authorList>
    </citation>
    <scope>NUCLEOTIDE SEQUENCE [LARGE SCALE GENOMIC DNA]</scope>
    <source>
        <strain evidence="2 3">CH-27</strain>
    </source>
</reference>
<keyword evidence="1" id="KW-1133">Transmembrane helix</keyword>
<evidence type="ECO:0000256" key="1">
    <source>
        <dbReference type="SAM" id="Phobius"/>
    </source>
</evidence>